<keyword evidence="2" id="KW-0067">ATP-binding</keyword>
<dbReference type="Gramene" id="GBG91648">
    <property type="protein sequence ID" value="GBG91648"/>
    <property type="gene ID" value="CBR_g52684"/>
</dbReference>
<dbReference type="InterPro" id="IPR011009">
    <property type="entry name" value="Kinase-like_dom_sf"/>
</dbReference>
<protein>
    <recommendedName>
        <fullName evidence="3">Protein kinase domain-containing protein</fullName>
    </recommendedName>
</protein>
<evidence type="ECO:0000313" key="5">
    <source>
        <dbReference type="Proteomes" id="UP000265515"/>
    </source>
</evidence>
<dbReference type="PROSITE" id="PS50011">
    <property type="entry name" value="PROTEIN_KINASE_DOM"/>
    <property type="match status" value="1"/>
</dbReference>
<name>A0A388MAQ4_CHABU</name>
<dbReference type="OrthoDB" id="496946at2759"/>
<dbReference type="InterPro" id="IPR000719">
    <property type="entry name" value="Prot_kinase_dom"/>
</dbReference>
<proteinExistence type="predicted"/>
<evidence type="ECO:0000256" key="1">
    <source>
        <dbReference type="ARBA" id="ARBA00022741"/>
    </source>
</evidence>
<dbReference type="EMBL" id="BFEA01000929">
    <property type="protein sequence ID" value="GBG91648.1"/>
    <property type="molecule type" value="Genomic_DNA"/>
</dbReference>
<keyword evidence="1" id="KW-0547">Nucleotide-binding</keyword>
<evidence type="ECO:0000259" key="3">
    <source>
        <dbReference type="PROSITE" id="PS50011"/>
    </source>
</evidence>
<organism evidence="4 5">
    <name type="scientific">Chara braunii</name>
    <name type="common">Braun's stonewort</name>
    <dbReference type="NCBI Taxonomy" id="69332"/>
    <lineage>
        <taxon>Eukaryota</taxon>
        <taxon>Viridiplantae</taxon>
        <taxon>Streptophyta</taxon>
        <taxon>Charophyceae</taxon>
        <taxon>Charales</taxon>
        <taxon>Characeae</taxon>
        <taxon>Chara</taxon>
    </lineage>
</organism>
<sequence>MSGELTPAKRRMFITEVNALSRLHHANLVQLIGYCDEGNRSILVYPYFPGGSLYAHLHKRETAVPGRPLLPPLTLMKRLCIALQIAKGLAYLHDGADPPIIHRDIKSSNVLLGDGAGKKLRVVVVDFGLATIGERVFGTEHETVVKTSHMAGTIGYMALEYIRSGILSEKIDVYAFDVILLELLTGRKAMSPAASGVGWLMLVDWARPLLENADGGTEATMLSEILDPCLRDQAEELSFNRVVIETLRLAAECVVEDYESRPKMSLLAAQIDSLLNEAKAKGCCFRPMAGGGQRKLQSSPEYNVRSL</sequence>
<evidence type="ECO:0000313" key="4">
    <source>
        <dbReference type="EMBL" id="GBG91648.1"/>
    </source>
</evidence>
<dbReference type="Proteomes" id="UP000265515">
    <property type="component" value="Unassembled WGS sequence"/>
</dbReference>
<dbReference type="InterPro" id="IPR001245">
    <property type="entry name" value="Ser-Thr/Tyr_kinase_cat_dom"/>
</dbReference>
<dbReference type="PANTHER" id="PTHR47989">
    <property type="entry name" value="OS01G0750732 PROTEIN"/>
    <property type="match status" value="1"/>
</dbReference>
<dbReference type="GO" id="GO:0005524">
    <property type="term" value="F:ATP binding"/>
    <property type="evidence" value="ECO:0007669"/>
    <property type="project" value="UniProtKB-KW"/>
</dbReference>
<reference evidence="4 5" key="1">
    <citation type="journal article" date="2018" name="Cell">
        <title>The Chara Genome: Secondary Complexity and Implications for Plant Terrestrialization.</title>
        <authorList>
            <person name="Nishiyama T."/>
            <person name="Sakayama H."/>
            <person name="Vries J.D."/>
            <person name="Buschmann H."/>
            <person name="Saint-Marcoux D."/>
            <person name="Ullrich K.K."/>
            <person name="Haas F.B."/>
            <person name="Vanderstraeten L."/>
            <person name="Becker D."/>
            <person name="Lang D."/>
            <person name="Vosolsobe S."/>
            <person name="Rombauts S."/>
            <person name="Wilhelmsson P.K.I."/>
            <person name="Janitza P."/>
            <person name="Kern R."/>
            <person name="Heyl A."/>
            <person name="Rumpler F."/>
            <person name="Villalobos L.I.A.C."/>
            <person name="Clay J.M."/>
            <person name="Skokan R."/>
            <person name="Toyoda A."/>
            <person name="Suzuki Y."/>
            <person name="Kagoshima H."/>
            <person name="Schijlen E."/>
            <person name="Tajeshwar N."/>
            <person name="Catarino B."/>
            <person name="Hetherington A.J."/>
            <person name="Saltykova A."/>
            <person name="Bonnot C."/>
            <person name="Breuninger H."/>
            <person name="Symeonidi A."/>
            <person name="Radhakrishnan G.V."/>
            <person name="Van Nieuwerburgh F."/>
            <person name="Deforce D."/>
            <person name="Chang C."/>
            <person name="Karol K.G."/>
            <person name="Hedrich R."/>
            <person name="Ulvskov P."/>
            <person name="Glockner G."/>
            <person name="Delwiche C.F."/>
            <person name="Petrasek J."/>
            <person name="Van de Peer Y."/>
            <person name="Friml J."/>
            <person name="Beilby M."/>
            <person name="Dolan L."/>
            <person name="Kohara Y."/>
            <person name="Sugano S."/>
            <person name="Fujiyama A."/>
            <person name="Delaux P.-M."/>
            <person name="Quint M."/>
            <person name="TheiBen G."/>
            <person name="Hagemann M."/>
            <person name="Harholt J."/>
            <person name="Dunand C."/>
            <person name="Zachgo S."/>
            <person name="Langdale J."/>
            <person name="Maumus F."/>
            <person name="Straeten D.V.D."/>
            <person name="Gould S.B."/>
            <person name="Rensing S.A."/>
        </authorList>
    </citation>
    <scope>NUCLEOTIDE SEQUENCE [LARGE SCALE GENOMIC DNA]</scope>
    <source>
        <strain evidence="4 5">S276</strain>
    </source>
</reference>
<comment type="caution">
    <text evidence="4">The sequence shown here is derived from an EMBL/GenBank/DDBJ whole genome shotgun (WGS) entry which is preliminary data.</text>
</comment>
<dbReference type="SMART" id="SM00220">
    <property type="entry name" value="S_TKc"/>
    <property type="match status" value="1"/>
</dbReference>
<dbReference type="STRING" id="69332.A0A388MAQ4"/>
<accession>A0A388MAQ4</accession>
<feature type="domain" description="Protein kinase" evidence="3">
    <location>
        <begin position="1"/>
        <end position="275"/>
    </location>
</feature>
<dbReference type="Pfam" id="PF07714">
    <property type="entry name" value="PK_Tyr_Ser-Thr"/>
    <property type="match status" value="1"/>
</dbReference>
<dbReference type="PROSITE" id="PS00108">
    <property type="entry name" value="PROTEIN_KINASE_ST"/>
    <property type="match status" value="1"/>
</dbReference>
<keyword evidence="5" id="KW-1185">Reference proteome</keyword>
<dbReference type="AlphaFoldDB" id="A0A388MAQ4"/>
<dbReference type="Gene3D" id="3.30.200.20">
    <property type="entry name" value="Phosphorylase Kinase, domain 1"/>
    <property type="match status" value="1"/>
</dbReference>
<dbReference type="Gene3D" id="1.10.510.10">
    <property type="entry name" value="Transferase(Phosphotransferase) domain 1"/>
    <property type="match status" value="1"/>
</dbReference>
<dbReference type="SUPFAM" id="SSF56112">
    <property type="entry name" value="Protein kinase-like (PK-like)"/>
    <property type="match status" value="1"/>
</dbReference>
<gene>
    <name evidence="4" type="ORF">CBR_g52684</name>
</gene>
<dbReference type="GO" id="GO:0004672">
    <property type="term" value="F:protein kinase activity"/>
    <property type="evidence" value="ECO:0007669"/>
    <property type="project" value="InterPro"/>
</dbReference>
<dbReference type="PANTHER" id="PTHR47989:SF62">
    <property type="entry name" value="OS05G0423500 PROTEIN"/>
    <property type="match status" value="1"/>
</dbReference>
<dbReference type="InterPro" id="IPR008271">
    <property type="entry name" value="Ser/Thr_kinase_AS"/>
</dbReference>
<evidence type="ECO:0000256" key="2">
    <source>
        <dbReference type="ARBA" id="ARBA00022840"/>
    </source>
</evidence>